<evidence type="ECO:0000256" key="2">
    <source>
        <dbReference type="ARBA" id="ARBA00009130"/>
    </source>
</evidence>
<dbReference type="PANTHER" id="PTHR43429:SF1">
    <property type="entry name" value="NAD(P)H SULFUR OXIDOREDUCTASE (COA-DEPENDENT)"/>
    <property type="match status" value="1"/>
</dbReference>
<keyword evidence="7" id="KW-0812">Transmembrane</keyword>
<dbReference type="eggNOG" id="COG0446">
    <property type="taxonomic scope" value="Bacteria"/>
</dbReference>
<dbReference type="Gene3D" id="3.50.50.60">
    <property type="entry name" value="FAD/NAD(P)-binding domain"/>
    <property type="match status" value="2"/>
</dbReference>
<dbReference type="InterPro" id="IPR023753">
    <property type="entry name" value="FAD/NAD-binding_dom"/>
</dbReference>
<dbReference type="InterPro" id="IPR036873">
    <property type="entry name" value="Rhodanese-like_dom_sf"/>
</dbReference>
<proteinExistence type="inferred from homology"/>
<dbReference type="SMART" id="SM00450">
    <property type="entry name" value="RHOD"/>
    <property type="match status" value="1"/>
</dbReference>
<sequence length="565" mass="59719">MHVRTPRSFGRRILLVAAAEVTTMRTVIIGGVAAGMSAATRLRRADETMDIVVLERGEHVSFANCGLPYHLGGAIADREDLLLQTPQSLYDRFRLDVRVRHTVERIDRAEQVVHVRDSAGETYTLGYDALVVATGAHPVTPPLPGIERAHRLRDIADLDRIVAALDSGDTPPRTAAVLGGGFIGLELAENLTRRGVAVTVVELADQVLAPLDPEMAAPVRDRLEANGVTVRLGAGAREIGSDTVVLDTSESIDADLVVSAVGVRPESTLAREAGLEIGERGGIVVDEQLRTSDPAIHAVGDVAEKRDAVSGEQTLVPLVQTANRHGRLVADVVTGRHTSTAPVLGTAIVGVFGLAAATVGWSAKRLRAAGRPYRAIHTHPADHATYYPGAATLSLELLVDPATDTILGAQAVGEAGVDKRIDVIATAMRGGLHASELADLELAYAPQFGSAKDPVNMLGMIADNLAQGVTETVQWHEVEDEILAGTAVVDVRTPEEFASGSLPKAVNVPLDELRERLDEVPGGRVVVTCAVGQRGHSAARILRQNGRDAVNLDGGVRTWAAATGR</sequence>
<comment type="cofactor">
    <cofactor evidence="1">
        <name>FAD</name>
        <dbReference type="ChEBI" id="CHEBI:57692"/>
    </cofactor>
</comment>
<dbReference type="GO" id="GO:0016491">
    <property type="term" value="F:oxidoreductase activity"/>
    <property type="evidence" value="ECO:0007669"/>
    <property type="project" value="UniProtKB-KW"/>
</dbReference>
<dbReference type="AlphaFoldDB" id="R7WQ72"/>
<evidence type="ECO:0000256" key="5">
    <source>
        <dbReference type="ARBA" id="ARBA00023002"/>
    </source>
</evidence>
<dbReference type="Pfam" id="PF00581">
    <property type="entry name" value="Rhodanese"/>
    <property type="match status" value="1"/>
</dbReference>
<feature type="domain" description="Rhodanese" evidence="8">
    <location>
        <begin position="482"/>
        <end position="564"/>
    </location>
</feature>
<dbReference type="PRINTS" id="PR00368">
    <property type="entry name" value="FADPNR"/>
</dbReference>
<dbReference type="InterPro" id="IPR050260">
    <property type="entry name" value="FAD-bd_OxRdtase"/>
</dbReference>
<evidence type="ECO:0000256" key="7">
    <source>
        <dbReference type="SAM" id="Phobius"/>
    </source>
</evidence>
<dbReference type="SUPFAM" id="SSF52821">
    <property type="entry name" value="Rhodanese/Cell cycle control phosphatase"/>
    <property type="match status" value="1"/>
</dbReference>
<keyword evidence="6" id="KW-0676">Redox-active center</keyword>
<dbReference type="SUPFAM" id="SSF51905">
    <property type="entry name" value="FAD/NAD(P)-binding domain"/>
    <property type="match status" value="1"/>
</dbReference>
<evidence type="ECO:0000256" key="4">
    <source>
        <dbReference type="ARBA" id="ARBA00022827"/>
    </source>
</evidence>
<dbReference type="SUPFAM" id="SSF55424">
    <property type="entry name" value="FAD/NAD-linked reductases, dimerisation (C-terminal) domain"/>
    <property type="match status" value="1"/>
</dbReference>
<keyword evidence="4" id="KW-0274">FAD</keyword>
<evidence type="ECO:0000256" key="3">
    <source>
        <dbReference type="ARBA" id="ARBA00022630"/>
    </source>
</evidence>
<evidence type="ECO:0000313" key="9">
    <source>
        <dbReference type="EMBL" id="EOM77453.1"/>
    </source>
</evidence>
<evidence type="ECO:0000256" key="6">
    <source>
        <dbReference type="ARBA" id="ARBA00023284"/>
    </source>
</evidence>
<comment type="similarity">
    <text evidence="2">Belongs to the class-III pyridine nucleotide-disulfide oxidoreductase family.</text>
</comment>
<dbReference type="InterPro" id="IPR036188">
    <property type="entry name" value="FAD/NAD-bd_sf"/>
</dbReference>
<dbReference type="InterPro" id="IPR016156">
    <property type="entry name" value="FAD/NAD-linked_Rdtase_dimer_sf"/>
</dbReference>
<keyword evidence="7" id="KW-1133">Transmembrane helix</keyword>
<dbReference type="Proteomes" id="UP000013525">
    <property type="component" value="Unassembled WGS sequence"/>
</dbReference>
<keyword evidence="3" id="KW-0285">Flavoprotein</keyword>
<dbReference type="Gene3D" id="3.40.250.10">
    <property type="entry name" value="Rhodanese-like domain"/>
    <property type="match status" value="1"/>
</dbReference>
<comment type="caution">
    <text evidence="9">The sequence shown here is derived from an EMBL/GenBank/DDBJ whole genome shotgun (WGS) entry which is preliminary data.</text>
</comment>
<dbReference type="Pfam" id="PF02852">
    <property type="entry name" value="Pyr_redox_dim"/>
    <property type="match status" value="1"/>
</dbReference>
<organism evidence="9 10">
    <name type="scientific">Rhodococcus rhodnii LMG 5362</name>
    <dbReference type="NCBI Taxonomy" id="1273125"/>
    <lineage>
        <taxon>Bacteria</taxon>
        <taxon>Bacillati</taxon>
        <taxon>Actinomycetota</taxon>
        <taxon>Actinomycetes</taxon>
        <taxon>Mycobacteriales</taxon>
        <taxon>Nocardiaceae</taxon>
        <taxon>Rhodococcus</taxon>
    </lineage>
</organism>
<evidence type="ECO:0000259" key="8">
    <source>
        <dbReference type="PROSITE" id="PS50206"/>
    </source>
</evidence>
<dbReference type="Pfam" id="PF07992">
    <property type="entry name" value="Pyr_redox_2"/>
    <property type="match status" value="1"/>
</dbReference>
<dbReference type="EMBL" id="APMY01000039">
    <property type="protein sequence ID" value="EOM77453.1"/>
    <property type="molecule type" value="Genomic_DNA"/>
</dbReference>
<reference evidence="9 10" key="1">
    <citation type="journal article" date="2013" name="Genome Announc.">
        <title>Draft Genome Sequence of Rhodococcus rhodnii Strain LMG5362, a Symbiont of Rhodnius prolixus (Hemiptera, Reduviidae, Triatominae), the Principle Vector of Trypanosoma cruzi.</title>
        <authorList>
            <person name="Pachebat J.A."/>
            <person name="van Keulen G."/>
            <person name="Whitten M.M."/>
            <person name="Girdwood S."/>
            <person name="Del Sol R."/>
            <person name="Dyson P.J."/>
            <person name="Facey P.D."/>
        </authorList>
    </citation>
    <scope>NUCLEOTIDE SEQUENCE [LARGE SCALE GENOMIC DNA]</scope>
    <source>
        <strain evidence="9 10">LMG 5362</strain>
    </source>
</reference>
<dbReference type="InterPro" id="IPR004099">
    <property type="entry name" value="Pyr_nucl-diS_OxRdtase_dimer"/>
</dbReference>
<keyword evidence="5" id="KW-0560">Oxidoreductase</keyword>
<keyword evidence="10" id="KW-1185">Reference proteome</keyword>
<evidence type="ECO:0000313" key="10">
    <source>
        <dbReference type="Proteomes" id="UP000013525"/>
    </source>
</evidence>
<dbReference type="PROSITE" id="PS50206">
    <property type="entry name" value="RHODANESE_3"/>
    <property type="match status" value="1"/>
</dbReference>
<evidence type="ECO:0000256" key="1">
    <source>
        <dbReference type="ARBA" id="ARBA00001974"/>
    </source>
</evidence>
<dbReference type="PRINTS" id="PR00411">
    <property type="entry name" value="PNDRDTASEI"/>
</dbReference>
<feature type="transmembrane region" description="Helical" evidence="7">
    <location>
        <begin position="12"/>
        <end position="36"/>
    </location>
</feature>
<name>R7WQ72_9NOCA</name>
<protein>
    <submittedName>
        <fullName evidence="9">Ferredoxin--NAD(+) reductase</fullName>
    </submittedName>
</protein>
<dbReference type="PATRIC" id="fig|1273125.3.peg.1090"/>
<accession>R7WQ72</accession>
<dbReference type="PANTHER" id="PTHR43429">
    <property type="entry name" value="PYRIDINE NUCLEOTIDE-DISULFIDE OXIDOREDUCTASE DOMAIN-CONTAINING"/>
    <property type="match status" value="1"/>
</dbReference>
<dbReference type="eggNOG" id="COG0607">
    <property type="taxonomic scope" value="Bacteria"/>
</dbReference>
<dbReference type="InterPro" id="IPR001763">
    <property type="entry name" value="Rhodanese-like_dom"/>
</dbReference>
<keyword evidence="7" id="KW-0472">Membrane</keyword>
<gene>
    <name evidence="9" type="ORF">Rrhod_1130</name>
</gene>